<accession>A0ABP6SCR5</accession>
<feature type="region of interest" description="Disordered" evidence="1">
    <location>
        <begin position="90"/>
        <end position="109"/>
    </location>
</feature>
<organism evidence="2 3">
    <name type="scientific">Streptomyces sannanensis</name>
    <dbReference type="NCBI Taxonomy" id="285536"/>
    <lineage>
        <taxon>Bacteria</taxon>
        <taxon>Bacillati</taxon>
        <taxon>Actinomycetota</taxon>
        <taxon>Actinomycetes</taxon>
        <taxon>Kitasatosporales</taxon>
        <taxon>Streptomycetaceae</taxon>
        <taxon>Streptomyces</taxon>
    </lineage>
</organism>
<keyword evidence="3" id="KW-1185">Reference proteome</keyword>
<name>A0ABP6SCR5_9ACTN</name>
<evidence type="ECO:0000256" key="1">
    <source>
        <dbReference type="SAM" id="MobiDB-lite"/>
    </source>
</evidence>
<protein>
    <recommendedName>
        <fullName evidence="4">Helix-turn-helix domain-containing protein</fullName>
    </recommendedName>
</protein>
<evidence type="ECO:0000313" key="3">
    <source>
        <dbReference type="Proteomes" id="UP001499990"/>
    </source>
</evidence>
<reference evidence="3" key="1">
    <citation type="journal article" date="2019" name="Int. J. Syst. Evol. Microbiol.">
        <title>The Global Catalogue of Microorganisms (GCM) 10K type strain sequencing project: providing services to taxonomists for standard genome sequencing and annotation.</title>
        <authorList>
            <consortium name="The Broad Institute Genomics Platform"/>
            <consortium name="The Broad Institute Genome Sequencing Center for Infectious Disease"/>
            <person name="Wu L."/>
            <person name="Ma J."/>
        </authorList>
    </citation>
    <scope>NUCLEOTIDE SEQUENCE [LARGE SCALE GENOMIC DNA]</scope>
    <source>
        <strain evidence="3">JCM 9651</strain>
    </source>
</reference>
<evidence type="ECO:0000313" key="2">
    <source>
        <dbReference type="EMBL" id="GAA3373328.1"/>
    </source>
</evidence>
<evidence type="ECO:0008006" key="4">
    <source>
        <dbReference type="Google" id="ProtNLM"/>
    </source>
</evidence>
<dbReference type="RefSeq" id="WP_345038146.1">
    <property type="nucleotide sequence ID" value="NZ_BAAAYL010000001.1"/>
</dbReference>
<gene>
    <name evidence="2" type="ORF">GCM10020367_32840</name>
</gene>
<dbReference type="Proteomes" id="UP001499990">
    <property type="component" value="Unassembled WGS sequence"/>
</dbReference>
<sequence length="109" mass="12219">MINEVALLESRSLRASVADRTDVLARVKALSLLPDGMHVTTAMVAVYFEVSEYVIRKLTQRHRDELTQNGMRTLHGKELESFKRDIMSLYPSPHPQPRAASRCTPGAPS</sequence>
<proteinExistence type="predicted"/>
<comment type="caution">
    <text evidence="2">The sequence shown here is derived from an EMBL/GenBank/DDBJ whole genome shotgun (WGS) entry which is preliminary data.</text>
</comment>
<dbReference type="EMBL" id="BAAAYL010000001">
    <property type="protein sequence ID" value="GAA3373328.1"/>
    <property type="molecule type" value="Genomic_DNA"/>
</dbReference>